<dbReference type="PANTHER" id="PTHR23021:SF11">
    <property type="entry name" value="SERPENTINE RECEPTOR, CLASS T"/>
    <property type="match status" value="1"/>
</dbReference>
<feature type="transmembrane region" description="Helical" evidence="1">
    <location>
        <begin position="56"/>
        <end position="77"/>
    </location>
</feature>
<keyword evidence="1" id="KW-1133">Transmembrane helix</keyword>
<evidence type="ECO:0000313" key="2">
    <source>
        <dbReference type="EMBL" id="TKR89815.1"/>
    </source>
</evidence>
<proteinExistence type="predicted"/>
<dbReference type="AlphaFoldDB" id="A0A4V6A5A5"/>
<evidence type="ECO:0000256" key="1">
    <source>
        <dbReference type="SAM" id="Phobius"/>
    </source>
</evidence>
<dbReference type="InterPro" id="IPR019425">
    <property type="entry name" value="7TM_GPCR_serpentine_rcpt_Srt"/>
</dbReference>
<keyword evidence="1" id="KW-0472">Membrane</keyword>
<evidence type="ECO:0000313" key="3">
    <source>
        <dbReference type="Proteomes" id="UP000298663"/>
    </source>
</evidence>
<dbReference type="Proteomes" id="UP000298663">
    <property type="component" value="Unassembled WGS sequence"/>
</dbReference>
<gene>
    <name evidence="2" type="ORF">L596_013859</name>
</gene>
<keyword evidence="1" id="KW-0812">Transmembrane</keyword>
<name>A0A4V6A5A5_STECR</name>
<feature type="transmembrane region" description="Helical" evidence="1">
    <location>
        <begin position="97"/>
        <end position="117"/>
    </location>
</feature>
<evidence type="ECO:0008006" key="4">
    <source>
        <dbReference type="Google" id="ProtNLM"/>
    </source>
</evidence>
<keyword evidence="3" id="KW-1185">Reference proteome</keyword>
<comment type="caution">
    <text evidence="2">The sequence shown here is derived from an EMBL/GenBank/DDBJ whole genome shotgun (WGS) entry which is preliminary data.</text>
</comment>
<dbReference type="Pfam" id="PF10321">
    <property type="entry name" value="7TM_GPCR_Srt"/>
    <property type="match status" value="1"/>
</dbReference>
<reference evidence="2 3" key="1">
    <citation type="journal article" date="2015" name="Genome Biol.">
        <title>Comparative genomics of Steinernema reveals deeply conserved gene regulatory networks.</title>
        <authorList>
            <person name="Dillman A.R."/>
            <person name="Macchietto M."/>
            <person name="Porter C.F."/>
            <person name="Rogers A."/>
            <person name="Williams B."/>
            <person name="Antoshechkin I."/>
            <person name="Lee M.M."/>
            <person name="Goodwin Z."/>
            <person name="Lu X."/>
            <person name="Lewis E.E."/>
            <person name="Goodrich-Blair H."/>
            <person name="Stock S.P."/>
            <person name="Adams B.J."/>
            <person name="Sternberg P.W."/>
            <person name="Mortazavi A."/>
        </authorList>
    </citation>
    <scope>NUCLEOTIDE SEQUENCE [LARGE SCALE GENOMIC DNA]</scope>
    <source>
        <strain evidence="2 3">ALL</strain>
    </source>
</reference>
<dbReference type="OrthoDB" id="5843372at2759"/>
<dbReference type="EMBL" id="AZBU02000003">
    <property type="protein sequence ID" value="TKR89815.1"/>
    <property type="molecule type" value="Genomic_DNA"/>
</dbReference>
<reference evidence="2 3" key="2">
    <citation type="journal article" date="2019" name="G3 (Bethesda)">
        <title>Hybrid Assembly of the Genome of the Entomopathogenic Nematode Steinernema carpocapsae Identifies the X-Chromosome.</title>
        <authorList>
            <person name="Serra L."/>
            <person name="Macchietto M."/>
            <person name="Macias-Munoz A."/>
            <person name="McGill C.J."/>
            <person name="Rodriguez I.M."/>
            <person name="Rodriguez B."/>
            <person name="Murad R."/>
            <person name="Mortazavi A."/>
        </authorList>
    </citation>
    <scope>NUCLEOTIDE SEQUENCE [LARGE SCALE GENOMIC DNA]</scope>
    <source>
        <strain evidence="2 3">ALL</strain>
    </source>
</reference>
<organism evidence="2 3">
    <name type="scientific">Steinernema carpocapsae</name>
    <name type="common">Entomopathogenic nematode</name>
    <dbReference type="NCBI Taxonomy" id="34508"/>
    <lineage>
        <taxon>Eukaryota</taxon>
        <taxon>Metazoa</taxon>
        <taxon>Ecdysozoa</taxon>
        <taxon>Nematoda</taxon>
        <taxon>Chromadorea</taxon>
        <taxon>Rhabditida</taxon>
        <taxon>Tylenchina</taxon>
        <taxon>Panagrolaimomorpha</taxon>
        <taxon>Strongyloidoidea</taxon>
        <taxon>Steinernematidae</taxon>
        <taxon>Steinernema</taxon>
    </lineage>
</organism>
<feature type="transmembrane region" description="Helical" evidence="1">
    <location>
        <begin position="123"/>
        <end position="149"/>
    </location>
</feature>
<protein>
    <recommendedName>
        <fullName evidence="4">7TM GPCR serpentine receptor class x (Srx) domain-containing protein</fullName>
    </recommendedName>
</protein>
<accession>A0A4V6A5A5</accession>
<sequence length="194" mass="21345">MGTNYCTAPVINFFSGAAALRLQLFGPEHATSAFFLPSTAAWTPGSPNGSNFSLKIAKSTSVIVLLSILYTLICTSFYFNKRFYGVSAKMSKVQRQVFIQVFWIAMLNFAAAAIYVSMQWVDISFAIIVIDQMTWQAGHGGAAIIYLVFNRTINRRVKSLLQLRIKEATSKATIVGGTTNRTMPVSSAVSHPER</sequence>
<dbReference type="PANTHER" id="PTHR23021">
    <property type="entry name" value="SERPENTINE RECEPTOR, CLASS T"/>
    <property type="match status" value="1"/>
</dbReference>